<keyword evidence="7 12" id="KW-1133">Transmembrane helix</keyword>
<evidence type="ECO:0000313" key="15">
    <source>
        <dbReference type="Proteomes" id="UP000280507"/>
    </source>
</evidence>
<evidence type="ECO:0000313" key="14">
    <source>
        <dbReference type="EMBL" id="RNF52125.1"/>
    </source>
</evidence>
<name>A0A3M8Q7Y2_9GAMM</name>
<feature type="transmembrane region" description="Helical" evidence="12">
    <location>
        <begin position="389"/>
        <end position="407"/>
    </location>
</feature>
<gene>
    <name evidence="14" type="ORF">EBI00_04260</name>
</gene>
<dbReference type="Proteomes" id="UP000280507">
    <property type="component" value="Unassembled WGS sequence"/>
</dbReference>
<comment type="caution">
    <text evidence="14">The sequence shown here is derived from an EMBL/GenBank/DDBJ whole genome shotgun (WGS) entry which is preliminary data.</text>
</comment>
<reference evidence="14 15" key="1">
    <citation type="journal article" date="2012" name="Int. J. Syst. Evol. Microbiol.">
        <title>Marinomonas hwangdonensis sp. nov., isolated from seawater.</title>
        <authorList>
            <person name="Jung Y.T."/>
            <person name="Oh T.K."/>
            <person name="Yoon J.H."/>
        </authorList>
    </citation>
    <scope>NUCLEOTIDE SEQUENCE [LARGE SCALE GENOMIC DNA]</scope>
    <source>
        <strain evidence="14 15">HDW-15</strain>
    </source>
</reference>
<dbReference type="GO" id="GO:0098719">
    <property type="term" value="P:sodium ion import across plasma membrane"/>
    <property type="evidence" value="ECO:0007669"/>
    <property type="project" value="TreeGrafter"/>
</dbReference>
<keyword evidence="8" id="KW-0915">Sodium</keyword>
<dbReference type="PANTHER" id="PTHR10110">
    <property type="entry name" value="SODIUM/HYDROGEN EXCHANGER"/>
    <property type="match status" value="1"/>
</dbReference>
<keyword evidence="15" id="KW-1185">Reference proteome</keyword>
<feature type="transmembrane region" description="Helical" evidence="12">
    <location>
        <begin position="129"/>
        <end position="151"/>
    </location>
</feature>
<evidence type="ECO:0000256" key="7">
    <source>
        <dbReference type="ARBA" id="ARBA00022989"/>
    </source>
</evidence>
<dbReference type="GO" id="GO:0015386">
    <property type="term" value="F:potassium:proton antiporter activity"/>
    <property type="evidence" value="ECO:0007669"/>
    <property type="project" value="TreeGrafter"/>
</dbReference>
<dbReference type="RefSeq" id="WP_123094674.1">
    <property type="nucleotide sequence ID" value="NZ_RIZG01000002.1"/>
</dbReference>
<comment type="similarity">
    <text evidence="2">Belongs to the monovalent cation:proton antiporter 1 (CPA1) transporter (TC 2.A.36) family.</text>
</comment>
<keyword evidence="3" id="KW-0813">Transport</keyword>
<dbReference type="Gene3D" id="6.10.140.1330">
    <property type="match status" value="1"/>
</dbReference>
<keyword evidence="5" id="KW-1003">Cell membrane</keyword>
<evidence type="ECO:0000256" key="8">
    <source>
        <dbReference type="ARBA" id="ARBA00023053"/>
    </source>
</evidence>
<keyword evidence="10 12" id="KW-0472">Membrane</keyword>
<dbReference type="OrthoDB" id="9774146at2"/>
<evidence type="ECO:0000256" key="10">
    <source>
        <dbReference type="ARBA" id="ARBA00023136"/>
    </source>
</evidence>
<dbReference type="InterPro" id="IPR018422">
    <property type="entry name" value="Cation/H_exchanger_CPA1"/>
</dbReference>
<evidence type="ECO:0000256" key="9">
    <source>
        <dbReference type="ARBA" id="ARBA00023065"/>
    </source>
</evidence>
<evidence type="ECO:0000256" key="4">
    <source>
        <dbReference type="ARBA" id="ARBA00022449"/>
    </source>
</evidence>
<accession>A0A3M8Q7Y2</accession>
<evidence type="ECO:0000256" key="6">
    <source>
        <dbReference type="ARBA" id="ARBA00022692"/>
    </source>
</evidence>
<evidence type="ECO:0000256" key="1">
    <source>
        <dbReference type="ARBA" id="ARBA00004651"/>
    </source>
</evidence>
<dbReference type="AlphaFoldDB" id="A0A3M8Q7Y2"/>
<feature type="domain" description="Cation/H+ exchanger transmembrane" evidence="13">
    <location>
        <begin position="45"/>
        <end position="416"/>
    </location>
</feature>
<sequence length="432" mass="47235">MNVWYLICFLSALAIFIAFTNQFVLKMQTTIAITTGSVVISLLLIVAVKMLGDETALFITQIVASINFNQLLLEGMLGFLLFAGALEIDLNALKKQRWEITTLVLFSTLVSTFIIGYVSYYLFMLLNFPIPFIYCLLFGALISPNDPIAVLAIIKQMGAPEGIAVQIEGESLFNDGVGLVIFTTIFAVAFHGTEATFHDVAELFLVDAIGGIAYGLVIAVVGHFIIINCKDMNIRLLVTLTIPSAGFALANIWEISGALAMVTSGILLGNITRAKASERNGPHGTRYVKDFWHATDSFLNALLFLIIGMLIVTIPITWEIIGLGIIMIPVVLLARFISVSTPYLVFRRFKEYDKHSVKILTWGGLRGGLALAMAAAIPSDSVNVGGFDLHDVMVVITYVVVIFSIIIQGSTISPWIQQSTLASEEKQRELDL</sequence>
<evidence type="ECO:0000256" key="11">
    <source>
        <dbReference type="ARBA" id="ARBA00023201"/>
    </source>
</evidence>
<protein>
    <submittedName>
        <fullName evidence="14">Sodium:proton antiporter</fullName>
    </submittedName>
</protein>
<dbReference type="GO" id="GO:0015385">
    <property type="term" value="F:sodium:proton antiporter activity"/>
    <property type="evidence" value="ECO:0007669"/>
    <property type="project" value="InterPro"/>
</dbReference>
<proteinExistence type="inferred from homology"/>
<feature type="transmembrane region" description="Helical" evidence="12">
    <location>
        <begin position="357"/>
        <end position="377"/>
    </location>
</feature>
<evidence type="ECO:0000256" key="5">
    <source>
        <dbReference type="ARBA" id="ARBA00022475"/>
    </source>
</evidence>
<dbReference type="EMBL" id="RIZG01000002">
    <property type="protein sequence ID" value="RNF52125.1"/>
    <property type="molecule type" value="Genomic_DNA"/>
</dbReference>
<feature type="transmembrane region" description="Helical" evidence="12">
    <location>
        <begin position="172"/>
        <end position="191"/>
    </location>
</feature>
<dbReference type="GO" id="GO:0005886">
    <property type="term" value="C:plasma membrane"/>
    <property type="evidence" value="ECO:0007669"/>
    <property type="project" value="UniProtKB-SubCell"/>
</dbReference>
<dbReference type="PANTHER" id="PTHR10110:SF195">
    <property type="entry name" value="NA(+)_H(+) ANTIPORTER NHAS2"/>
    <property type="match status" value="1"/>
</dbReference>
<comment type="subcellular location">
    <subcellularLocation>
        <location evidence="1">Cell membrane</location>
        <topology evidence="1">Multi-pass membrane protein</topology>
    </subcellularLocation>
</comment>
<evidence type="ECO:0000256" key="12">
    <source>
        <dbReference type="SAM" id="Phobius"/>
    </source>
</evidence>
<evidence type="ECO:0000259" key="13">
    <source>
        <dbReference type="Pfam" id="PF00999"/>
    </source>
</evidence>
<evidence type="ECO:0000256" key="3">
    <source>
        <dbReference type="ARBA" id="ARBA00022448"/>
    </source>
</evidence>
<dbReference type="GO" id="GO:0051453">
    <property type="term" value="P:regulation of intracellular pH"/>
    <property type="evidence" value="ECO:0007669"/>
    <property type="project" value="TreeGrafter"/>
</dbReference>
<keyword evidence="9" id="KW-0406">Ion transport</keyword>
<feature type="transmembrane region" description="Helical" evidence="12">
    <location>
        <begin position="71"/>
        <end position="88"/>
    </location>
</feature>
<feature type="transmembrane region" description="Helical" evidence="12">
    <location>
        <begin position="203"/>
        <end position="227"/>
    </location>
</feature>
<dbReference type="InterPro" id="IPR006153">
    <property type="entry name" value="Cation/H_exchanger_TM"/>
</dbReference>
<organism evidence="14 15">
    <name type="scientific">Marinomonas hwangdonensis</name>
    <dbReference type="NCBI Taxonomy" id="1053647"/>
    <lineage>
        <taxon>Bacteria</taxon>
        <taxon>Pseudomonadati</taxon>
        <taxon>Pseudomonadota</taxon>
        <taxon>Gammaproteobacteria</taxon>
        <taxon>Oceanospirillales</taxon>
        <taxon>Oceanospirillaceae</taxon>
        <taxon>Marinomonas</taxon>
    </lineage>
</organism>
<keyword evidence="4" id="KW-0050">Antiport</keyword>
<dbReference type="Pfam" id="PF00999">
    <property type="entry name" value="Na_H_Exchanger"/>
    <property type="match status" value="1"/>
</dbReference>
<keyword evidence="11" id="KW-0739">Sodium transport</keyword>
<feature type="transmembrane region" description="Helical" evidence="12">
    <location>
        <begin position="100"/>
        <end position="123"/>
    </location>
</feature>
<feature type="transmembrane region" description="Helical" evidence="12">
    <location>
        <begin position="6"/>
        <end position="24"/>
    </location>
</feature>
<feature type="transmembrane region" description="Helical" evidence="12">
    <location>
        <begin position="324"/>
        <end position="345"/>
    </location>
</feature>
<evidence type="ECO:0000256" key="2">
    <source>
        <dbReference type="ARBA" id="ARBA00007367"/>
    </source>
</evidence>
<feature type="transmembrane region" description="Helical" evidence="12">
    <location>
        <begin position="297"/>
        <end position="318"/>
    </location>
</feature>
<feature type="transmembrane region" description="Helical" evidence="12">
    <location>
        <begin position="31"/>
        <end position="51"/>
    </location>
</feature>
<keyword evidence="6 12" id="KW-0812">Transmembrane</keyword>